<organism evidence="7 8">
    <name type="scientific">Sphaerotilus montanus</name>
    <dbReference type="NCBI Taxonomy" id="522889"/>
    <lineage>
        <taxon>Bacteria</taxon>
        <taxon>Pseudomonadati</taxon>
        <taxon>Pseudomonadota</taxon>
        <taxon>Betaproteobacteria</taxon>
        <taxon>Burkholderiales</taxon>
        <taxon>Sphaerotilaceae</taxon>
        <taxon>Sphaerotilus</taxon>
    </lineage>
</organism>
<dbReference type="EC" id="6.3.1.2" evidence="7"/>
<evidence type="ECO:0000256" key="5">
    <source>
        <dbReference type="RuleBase" id="RU000384"/>
    </source>
</evidence>
<evidence type="ECO:0000256" key="4">
    <source>
        <dbReference type="PROSITE-ProRule" id="PRU01331"/>
    </source>
</evidence>
<comment type="similarity">
    <text evidence="4 5">Belongs to the glutamine synthetase family.</text>
</comment>
<dbReference type="GO" id="GO:0004356">
    <property type="term" value="F:glutamine synthetase activity"/>
    <property type="evidence" value="ECO:0007669"/>
    <property type="project" value="UniProtKB-EC"/>
</dbReference>
<accession>A0A7Y9QVU3</accession>
<dbReference type="PROSITE" id="PS00181">
    <property type="entry name" value="GLNA_ATP"/>
    <property type="match status" value="1"/>
</dbReference>
<dbReference type="Pfam" id="PF00120">
    <property type="entry name" value="Gln-synt_C"/>
    <property type="match status" value="1"/>
</dbReference>
<dbReference type="InterPro" id="IPR008146">
    <property type="entry name" value="Gln_synth_cat_dom"/>
</dbReference>
<dbReference type="EMBL" id="JACCFH010000001">
    <property type="protein sequence ID" value="NYG32377.1"/>
    <property type="molecule type" value="Genomic_DNA"/>
</dbReference>
<dbReference type="Gene3D" id="3.30.590.10">
    <property type="entry name" value="Glutamine synthetase/guanido kinase, catalytic domain"/>
    <property type="match status" value="1"/>
</dbReference>
<dbReference type="AlphaFoldDB" id="A0A7Y9QVU3"/>
<dbReference type="GO" id="GO:0006542">
    <property type="term" value="P:glutamine biosynthetic process"/>
    <property type="evidence" value="ECO:0007669"/>
    <property type="project" value="InterPro"/>
</dbReference>
<proteinExistence type="inferred from homology"/>
<keyword evidence="3" id="KW-0460">Magnesium</keyword>
<dbReference type="PROSITE" id="PS51987">
    <property type="entry name" value="GS_CATALYTIC"/>
    <property type="match status" value="1"/>
</dbReference>
<evidence type="ECO:0000313" key="8">
    <source>
        <dbReference type="Proteomes" id="UP000518288"/>
    </source>
</evidence>
<dbReference type="InterPro" id="IPR036651">
    <property type="entry name" value="Gln_synt_N_sf"/>
</dbReference>
<sequence length="435" mass="46473">MSGLPDTVRTVECAVADFSSIARGKIVGRAEFDAMRGCKLPSVVFGVTLTGGEPETVFGPLLPAAYGDLHLEPDLSTAVPVPGRTDRVSVVCEPTGLLPDARRFSPRAALRQVLQRLADAGLRATVAPELEFFLVERTTEGGLRPAAVPGGSGAREHALEIASLERTAQFAPYFDALFDACAVQRLPVTGHAHESAPGQYEVNFAPGEPLAMADAVWRFKRLARETAVRQGFLATFLAKPFLDQPGTGMHWHFSLQDTTSGRNVFSQPDGQASPRLAHFIAGLQHDAAGALALFAPYDHTFDRMNRGDASPTTAGWGGDDRSVAFRLPPASPANRRVENRLPGGDANPYLTVAATLGLGLLGMERADEPLPEAPALPRSLGAALDALDTSAALREVLGDALVDLYIALKRHESAERNAVANPRHGWDFVHLTEQA</sequence>
<evidence type="ECO:0000256" key="2">
    <source>
        <dbReference type="ARBA" id="ARBA00022598"/>
    </source>
</evidence>
<name>A0A7Y9QVU3_9BURK</name>
<gene>
    <name evidence="7" type="ORF">BDD16_001363</name>
</gene>
<evidence type="ECO:0000256" key="1">
    <source>
        <dbReference type="ARBA" id="ARBA00001946"/>
    </source>
</evidence>
<feature type="domain" description="GS catalytic" evidence="6">
    <location>
        <begin position="106"/>
        <end position="435"/>
    </location>
</feature>
<comment type="cofactor">
    <cofactor evidence="1">
        <name>Mg(2+)</name>
        <dbReference type="ChEBI" id="CHEBI:18420"/>
    </cofactor>
</comment>
<dbReference type="Gene3D" id="3.10.20.70">
    <property type="entry name" value="Glutamine synthetase, N-terminal domain"/>
    <property type="match status" value="1"/>
</dbReference>
<evidence type="ECO:0000313" key="7">
    <source>
        <dbReference type="EMBL" id="NYG32377.1"/>
    </source>
</evidence>
<keyword evidence="8" id="KW-1185">Reference proteome</keyword>
<dbReference type="PANTHER" id="PTHR43785:SF12">
    <property type="entry name" value="TYPE-1 GLUTAMINE SYNTHETASE 2"/>
    <property type="match status" value="1"/>
</dbReference>
<evidence type="ECO:0000256" key="3">
    <source>
        <dbReference type="ARBA" id="ARBA00022842"/>
    </source>
</evidence>
<dbReference type="SUPFAM" id="SSF55931">
    <property type="entry name" value="Glutamine synthetase/guanido kinase"/>
    <property type="match status" value="1"/>
</dbReference>
<dbReference type="InterPro" id="IPR014746">
    <property type="entry name" value="Gln_synth/guanido_kin_cat_dom"/>
</dbReference>
<dbReference type="RefSeq" id="WP_179633274.1">
    <property type="nucleotide sequence ID" value="NZ_JACCFH010000001.1"/>
</dbReference>
<protein>
    <submittedName>
        <fullName evidence="7">Glutamine synthetase</fullName>
        <ecNumber evidence="7">6.3.1.2</ecNumber>
    </submittedName>
</protein>
<reference evidence="7 8" key="1">
    <citation type="submission" date="2020-07" db="EMBL/GenBank/DDBJ databases">
        <title>Genomic Encyclopedia of Archaeal and Bacterial Type Strains, Phase II (KMG-II): from individual species to whole genera.</title>
        <authorList>
            <person name="Goeker M."/>
        </authorList>
    </citation>
    <scope>NUCLEOTIDE SEQUENCE [LARGE SCALE GENOMIC DNA]</scope>
    <source>
        <strain evidence="7 8">DSM 21226</strain>
    </source>
</reference>
<dbReference type="PANTHER" id="PTHR43785">
    <property type="entry name" value="GAMMA-GLUTAMYLPUTRESCINE SYNTHETASE"/>
    <property type="match status" value="1"/>
</dbReference>
<dbReference type="GO" id="GO:0006598">
    <property type="term" value="P:polyamine catabolic process"/>
    <property type="evidence" value="ECO:0007669"/>
    <property type="project" value="TreeGrafter"/>
</dbReference>
<dbReference type="SMART" id="SM01230">
    <property type="entry name" value="Gln-synt_C"/>
    <property type="match status" value="1"/>
</dbReference>
<keyword evidence="2 7" id="KW-0436">Ligase</keyword>
<dbReference type="InterPro" id="IPR027303">
    <property type="entry name" value="Gln_synth_gly_rich_site"/>
</dbReference>
<evidence type="ECO:0000259" key="6">
    <source>
        <dbReference type="PROSITE" id="PS51987"/>
    </source>
</evidence>
<comment type="caution">
    <text evidence="7">The sequence shown here is derived from an EMBL/GenBank/DDBJ whole genome shotgun (WGS) entry which is preliminary data.</text>
</comment>
<dbReference type="Proteomes" id="UP000518288">
    <property type="component" value="Unassembled WGS sequence"/>
</dbReference>